<organism evidence="1 2">
    <name type="scientific">Dissostichus eleginoides</name>
    <name type="common">Patagonian toothfish</name>
    <name type="synonym">Dissostichus amissus</name>
    <dbReference type="NCBI Taxonomy" id="100907"/>
    <lineage>
        <taxon>Eukaryota</taxon>
        <taxon>Metazoa</taxon>
        <taxon>Chordata</taxon>
        <taxon>Craniata</taxon>
        <taxon>Vertebrata</taxon>
        <taxon>Euteleostomi</taxon>
        <taxon>Actinopterygii</taxon>
        <taxon>Neopterygii</taxon>
        <taxon>Teleostei</taxon>
        <taxon>Neoteleostei</taxon>
        <taxon>Acanthomorphata</taxon>
        <taxon>Eupercaria</taxon>
        <taxon>Perciformes</taxon>
        <taxon>Notothenioidei</taxon>
        <taxon>Nototheniidae</taxon>
        <taxon>Dissostichus</taxon>
    </lineage>
</organism>
<sequence>VSVGVFTILRSNALLRNLKQVIPVTNLFGDMESRVSGERVLLCTIWTEVCESCAVSLT</sequence>
<dbReference type="Proteomes" id="UP001228049">
    <property type="component" value="Unassembled WGS sequence"/>
</dbReference>
<dbReference type="EMBL" id="JASDAP010000005">
    <property type="protein sequence ID" value="KAK1902890.1"/>
    <property type="molecule type" value="Genomic_DNA"/>
</dbReference>
<comment type="caution">
    <text evidence="1">The sequence shown here is derived from an EMBL/GenBank/DDBJ whole genome shotgun (WGS) entry which is preliminary data.</text>
</comment>
<name>A0AAD9CI69_DISEL</name>
<reference evidence="1" key="1">
    <citation type="submission" date="2023-04" db="EMBL/GenBank/DDBJ databases">
        <title>Chromosome-level genome of Chaenocephalus aceratus.</title>
        <authorList>
            <person name="Park H."/>
        </authorList>
    </citation>
    <scope>NUCLEOTIDE SEQUENCE</scope>
    <source>
        <strain evidence="1">DE</strain>
        <tissue evidence="1">Muscle</tissue>
    </source>
</reference>
<evidence type="ECO:0000313" key="2">
    <source>
        <dbReference type="Proteomes" id="UP001228049"/>
    </source>
</evidence>
<keyword evidence="2" id="KW-1185">Reference proteome</keyword>
<feature type="non-terminal residue" evidence="1">
    <location>
        <position position="58"/>
    </location>
</feature>
<accession>A0AAD9CI69</accession>
<evidence type="ECO:0000313" key="1">
    <source>
        <dbReference type="EMBL" id="KAK1902890.1"/>
    </source>
</evidence>
<protein>
    <submittedName>
        <fullName evidence="1">Porphobilinogen deaminase</fullName>
    </submittedName>
</protein>
<dbReference type="AlphaFoldDB" id="A0AAD9CI69"/>
<gene>
    <name evidence="1" type="ORF">KUDE01_005850</name>
</gene>
<proteinExistence type="predicted"/>
<feature type="non-terminal residue" evidence="1">
    <location>
        <position position="1"/>
    </location>
</feature>